<dbReference type="PANTHER" id="PTHR30093">
    <property type="entry name" value="GENERAL SECRETION PATHWAY PROTEIN G"/>
    <property type="match status" value="1"/>
</dbReference>
<evidence type="ECO:0000313" key="4">
    <source>
        <dbReference type="EMBL" id="QDT14594.1"/>
    </source>
</evidence>
<dbReference type="Proteomes" id="UP000318741">
    <property type="component" value="Chromosome"/>
</dbReference>
<dbReference type="AlphaFoldDB" id="A0A517P5E4"/>
<dbReference type="PANTHER" id="PTHR30093:SF2">
    <property type="entry name" value="TYPE II SECRETION SYSTEM PROTEIN H"/>
    <property type="match status" value="1"/>
</dbReference>
<accession>A0A517P5E4</accession>
<keyword evidence="2" id="KW-0472">Membrane</keyword>
<feature type="transmembrane region" description="Helical" evidence="2">
    <location>
        <begin position="35"/>
        <end position="58"/>
    </location>
</feature>
<dbReference type="OrthoDB" id="241541at2"/>
<keyword evidence="2" id="KW-0812">Transmembrane</keyword>
<dbReference type="EMBL" id="CP036265">
    <property type="protein sequence ID" value="QDT14594.1"/>
    <property type="molecule type" value="Genomic_DNA"/>
</dbReference>
<evidence type="ECO:0000259" key="3">
    <source>
        <dbReference type="Pfam" id="PF07596"/>
    </source>
</evidence>
<feature type="domain" description="DUF1559" evidence="3">
    <location>
        <begin position="59"/>
        <end position="400"/>
    </location>
</feature>
<keyword evidence="5" id="KW-1185">Reference proteome</keyword>
<dbReference type="InterPro" id="IPR027558">
    <property type="entry name" value="Pre_pil_HX9DG_C"/>
</dbReference>
<dbReference type="InterPro" id="IPR011453">
    <property type="entry name" value="DUF1559"/>
</dbReference>
<reference evidence="4 5" key="1">
    <citation type="submission" date="2019-02" db="EMBL/GenBank/DDBJ databases">
        <title>Deep-cultivation of Planctomycetes and their phenomic and genomic characterization uncovers novel biology.</title>
        <authorList>
            <person name="Wiegand S."/>
            <person name="Jogler M."/>
            <person name="Boedeker C."/>
            <person name="Pinto D."/>
            <person name="Vollmers J."/>
            <person name="Rivas-Marin E."/>
            <person name="Kohn T."/>
            <person name="Peeters S.H."/>
            <person name="Heuer A."/>
            <person name="Rast P."/>
            <person name="Oberbeckmann S."/>
            <person name="Bunk B."/>
            <person name="Jeske O."/>
            <person name="Meyerdierks A."/>
            <person name="Storesund J.E."/>
            <person name="Kallscheuer N."/>
            <person name="Luecker S."/>
            <person name="Lage O.M."/>
            <person name="Pohl T."/>
            <person name="Merkel B.J."/>
            <person name="Hornburger P."/>
            <person name="Mueller R.-W."/>
            <person name="Bruemmer F."/>
            <person name="Labrenz M."/>
            <person name="Spormann A.M."/>
            <person name="Op den Camp H."/>
            <person name="Overmann J."/>
            <person name="Amann R."/>
            <person name="Jetten M.S.M."/>
            <person name="Mascher T."/>
            <person name="Medema M.H."/>
            <person name="Devos D.P."/>
            <person name="Kaster A.-K."/>
            <person name="Ovreas L."/>
            <person name="Rohde M."/>
            <person name="Galperin M.Y."/>
            <person name="Jogler C."/>
        </authorList>
    </citation>
    <scope>NUCLEOTIDE SEQUENCE [LARGE SCALE GENOMIC DNA]</scope>
    <source>
        <strain evidence="4 5">CA12</strain>
    </source>
</reference>
<dbReference type="Gene3D" id="3.30.700.10">
    <property type="entry name" value="Glycoprotein, Type 4 Pilin"/>
    <property type="match status" value="1"/>
</dbReference>
<dbReference type="KEGG" id="acaf:CA12_06690"/>
<dbReference type="NCBIfam" id="TIGR04294">
    <property type="entry name" value="pre_pil_HX9DG"/>
    <property type="match status" value="1"/>
</dbReference>
<proteinExistence type="predicted"/>
<keyword evidence="2" id="KW-1133">Transmembrane helix</keyword>
<feature type="region of interest" description="Disordered" evidence="1">
    <location>
        <begin position="1"/>
        <end position="27"/>
    </location>
</feature>
<gene>
    <name evidence="4" type="ORF">CA12_06690</name>
</gene>
<organism evidence="4 5">
    <name type="scientific">Alienimonas californiensis</name>
    <dbReference type="NCBI Taxonomy" id="2527989"/>
    <lineage>
        <taxon>Bacteria</taxon>
        <taxon>Pseudomonadati</taxon>
        <taxon>Planctomycetota</taxon>
        <taxon>Planctomycetia</taxon>
        <taxon>Planctomycetales</taxon>
        <taxon>Planctomycetaceae</taxon>
        <taxon>Alienimonas</taxon>
    </lineage>
</organism>
<sequence>MVQSPCPARRPPVRGSNVAGGGNPPPKVGADSRGFTALELASVLALIAVLVSLLLPAVQQSRERARAMQCVNSLTNLGAAMHHYHAVHRGFPIAQGGTDGGGDPTVESNAGRLSTFVPLTPYLDAPPLWEAIRTSQARPKLNEGGWDDPGGDPYADELYEEVADDTEDDGRPQVAGPFPPFGPHPDEGSYEPWATQLPILLCPSDGAPGPAAGEVADTNYVLNWGDHGLYNGRSDNPRGVAKAGGVVTLDEITDGLGNTLLMSETRRGEGGWAFSANVAVGLPATIFDDPQTNCVAAVGDPVEPGFYGQTAAAVVTAPLRGDRWTDGAVAYTGFNTILPPGGPSCVVGGTRTDEAGGTVVNPAADFAGGGILSAGSHHLNGVNVLLADGSVRWIANEIDAGDPHAGQPTDPAALAAGDLGESPYGLWGALGTRAAGELTGGF</sequence>
<evidence type="ECO:0000256" key="2">
    <source>
        <dbReference type="SAM" id="Phobius"/>
    </source>
</evidence>
<dbReference type="SUPFAM" id="SSF54523">
    <property type="entry name" value="Pili subunits"/>
    <property type="match status" value="1"/>
</dbReference>
<dbReference type="Pfam" id="PF07596">
    <property type="entry name" value="SBP_bac_10"/>
    <property type="match status" value="1"/>
</dbReference>
<protein>
    <recommendedName>
        <fullName evidence="3">DUF1559 domain-containing protein</fullName>
    </recommendedName>
</protein>
<evidence type="ECO:0000256" key="1">
    <source>
        <dbReference type="SAM" id="MobiDB-lite"/>
    </source>
</evidence>
<name>A0A517P5E4_9PLAN</name>
<evidence type="ECO:0000313" key="5">
    <source>
        <dbReference type="Proteomes" id="UP000318741"/>
    </source>
</evidence>
<dbReference type="InterPro" id="IPR045584">
    <property type="entry name" value="Pilin-like"/>
</dbReference>